<evidence type="ECO:0000256" key="1">
    <source>
        <dbReference type="SAM" id="SignalP"/>
    </source>
</evidence>
<keyword evidence="3" id="KW-1185">Reference proteome</keyword>
<dbReference type="Proteomes" id="UP001217089">
    <property type="component" value="Unassembled WGS sequence"/>
</dbReference>
<dbReference type="Gene3D" id="3.40.395.10">
    <property type="entry name" value="Adenoviral Proteinase, Chain A"/>
    <property type="match status" value="1"/>
</dbReference>
<dbReference type="EMBL" id="JARBDR010000246">
    <property type="protein sequence ID" value="KAJ8317647.1"/>
    <property type="molecule type" value="Genomic_DNA"/>
</dbReference>
<protein>
    <recommendedName>
        <fullName evidence="4">Ubiquitin-like protease family profile domain-containing protein</fullName>
    </recommendedName>
</protein>
<evidence type="ECO:0008006" key="4">
    <source>
        <dbReference type="Google" id="ProtNLM"/>
    </source>
</evidence>
<dbReference type="SUPFAM" id="SSF54001">
    <property type="entry name" value="Cysteine proteinases"/>
    <property type="match status" value="1"/>
</dbReference>
<dbReference type="PANTHER" id="PTHR34718:SF2">
    <property type="entry name" value="PHD-TYPE DOMAIN-CONTAINING PROTEIN"/>
    <property type="match status" value="1"/>
</dbReference>
<accession>A0ABQ9FK02</accession>
<dbReference type="PANTHER" id="PTHR34718">
    <property type="entry name" value="PHD-TYPE DOMAIN-CONTAINING PROTEIN"/>
    <property type="match status" value="1"/>
</dbReference>
<name>A0ABQ9FK02_TEGGR</name>
<keyword evidence="1" id="KW-0732">Signal</keyword>
<gene>
    <name evidence="2" type="ORF">KUTeg_005551</name>
</gene>
<dbReference type="InterPro" id="IPR038765">
    <property type="entry name" value="Papain-like_cys_pep_sf"/>
</dbReference>
<feature type="signal peptide" evidence="1">
    <location>
        <begin position="1"/>
        <end position="26"/>
    </location>
</feature>
<evidence type="ECO:0000313" key="2">
    <source>
        <dbReference type="EMBL" id="KAJ8317647.1"/>
    </source>
</evidence>
<feature type="chain" id="PRO_5046778198" description="Ubiquitin-like protease family profile domain-containing protein" evidence="1">
    <location>
        <begin position="27"/>
        <end position="309"/>
    </location>
</feature>
<evidence type="ECO:0000313" key="3">
    <source>
        <dbReference type="Proteomes" id="UP001217089"/>
    </source>
</evidence>
<proteinExistence type="predicted"/>
<organism evidence="2 3">
    <name type="scientific">Tegillarca granosa</name>
    <name type="common">Malaysian cockle</name>
    <name type="synonym">Anadara granosa</name>
    <dbReference type="NCBI Taxonomy" id="220873"/>
    <lineage>
        <taxon>Eukaryota</taxon>
        <taxon>Metazoa</taxon>
        <taxon>Spiralia</taxon>
        <taxon>Lophotrochozoa</taxon>
        <taxon>Mollusca</taxon>
        <taxon>Bivalvia</taxon>
        <taxon>Autobranchia</taxon>
        <taxon>Pteriomorphia</taxon>
        <taxon>Arcoida</taxon>
        <taxon>Arcoidea</taxon>
        <taxon>Arcidae</taxon>
        <taxon>Tegillarca</taxon>
    </lineage>
</organism>
<reference evidence="2 3" key="1">
    <citation type="submission" date="2022-12" db="EMBL/GenBank/DDBJ databases">
        <title>Chromosome-level genome of Tegillarca granosa.</title>
        <authorList>
            <person name="Kim J."/>
        </authorList>
    </citation>
    <scope>NUCLEOTIDE SEQUENCE [LARGE SCALE GENOMIC DNA]</scope>
    <source>
        <strain evidence="2">Teg-2019</strain>
        <tissue evidence="2">Adductor muscle</tissue>
    </source>
</reference>
<sequence>MLIKFIGVNWLSFVLFTIVTIELCDVYSSYHCKCSDLPRYGAEIYKGRYGDQAKHLMHSQSYTEEVYQRSKTEINRSESSPAIRRNSNQDDWLGDELIDSSMKLIKQQHPHIEGLIDSCVCEVGQVSTYNKPYIQILNEEGQHWIIVTTINCSPGVVKIYDSRTRKVTKRIKLIIQRMTKHVDNKIVLEMPEFQKQRNKADCGLFSIAAMVSLAEGRNPSHEIWDQTKMGTHLSLCLSKGKLTAFPPYNDSNKIKVHVLKKVIFNLHLCSHCENLIDDDSGRCGQCNRQHMSLHLCKTFSRTNPTHAKN</sequence>
<comment type="caution">
    <text evidence="2">The sequence shown here is derived from an EMBL/GenBank/DDBJ whole genome shotgun (WGS) entry which is preliminary data.</text>
</comment>